<dbReference type="EMBL" id="AUZY01012342">
    <property type="protein sequence ID" value="EQD30365.1"/>
    <property type="molecule type" value="Genomic_DNA"/>
</dbReference>
<name>T0ZKK2_9ZZZZ</name>
<sequence length="110" mass="12769">LVPMFFVPLGHLKSRDWFQRDMLSDVQEELLKRALTHGIRQSKGLLTEFFDWEGAHTTAYRSAFRGFIGFLELIAKMHGLYSPANRPGRSIEDPNRYPDRLPIPTIPVRE</sequence>
<proteinExistence type="predicted"/>
<reference evidence="1" key="1">
    <citation type="submission" date="2013-08" db="EMBL/GenBank/DDBJ databases">
        <authorList>
            <person name="Mendez C."/>
            <person name="Richter M."/>
            <person name="Ferrer M."/>
            <person name="Sanchez J."/>
        </authorList>
    </citation>
    <scope>NUCLEOTIDE SEQUENCE</scope>
</reference>
<dbReference type="AlphaFoldDB" id="T0ZKK2"/>
<organism evidence="1">
    <name type="scientific">mine drainage metagenome</name>
    <dbReference type="NCBI Taxonomy" id="410659"/>
    <lineage>
        <taxon>unclassified sequences</taxon>
        <taxon>metagenomes</taxon>
        <taxon>ecological metagenomes</taxon>
    </lineage>
</organism>
<evidence type="ECO:0000313" key="1">
    <source>
        <dbReference type="EMBL" id="EQD30365.1"/>
    </source>
</evidence>
<protein>
    <submittedName>
        <fullName evidence="1">Uncharacterized protein</fullName>
    </submittedName>
</protein>
<feature type="non-terminal residue" evidence="1">
    <location>
        <position position="1"/>
    </location>
</feature>
<accession>T0ZKK2</accession>
<gene>
    <name evidence="1" type="ORF">B1B_18448</name>
</gene>
<comment type="caution">
    <text evidence="1">The sequence shown here is derived from an EMBL/GenBank/DDBJ whole genome shotgun (WGS) entry which is preliminary data.</text>
</comment>
<reference evidence="1" key="2">
    <citation type="journal article" date="2014" name="ISME J.">
        <title>Microbial stratification in low pH oxic and suboxic macroscopic growths along an acid mine drainage.</title>
        <authorList>
            <person name="Mendez-Garcia C."/>
            <person name="Mesa V."/>
            <person name="Sprenger R.R."/>
            <person name="Richter M."/>
            <person name="Diez M.S."/>
            <person name="Solano J."/>
            <person name="Bargiela R."/>
            <person name="Golyshina O.V."/>
            <person name="Manteca A."/>
            <person name="Ramos J.L."/>
            <person name="Gallego J.R."/>
            <person name="Llorente I."/>
            <person name="Martins Dos Santos V.A."/>
            <person name="Jensen O.N."/>
            <person name="Pelaez A.I."/>
            <person name="Sanchez J."/>
            <person name="Ferrer M."/>
        </authorList>
    </citation>
    <scope>NUCLEOTIDE SEQUENCE</scope>
</reference>